<dbReference type="PANTHER" id="PTHR11941:SF54">
    <property type="entry name" value="ENOYL-COA HYDRATASE, MITOCHONDRIAL"/>
    <property type="match status" value="1"/>
</dbReference>
<accession>A0A1J5R2S3</accession>
<protein>
    <submittedName>
        <fullName evidence="2">Cyclohexa-1,5-dienecarbonyl-CoA hydratase</fullName>
        <ecNumber evidence="2">4.2.1.100</ecNumber>
    </submittedName>
</protein>
<dbReference type="Gene3D" id="3.90.226.10">
    <property type="entry name" value="2-enoyl-CoA Hydratase, Chain A, domain 1"/>
    <property type="match status" value="1"/>
</dbReference>
<gene>
    <name evidence="2" type="primary">dch</name>
    <name evidence="2" type="ORF">GALL_341520</name>
</gene>
<dbReference type="InterPro" id="IPR018376">
    <property type="entry name" value="Enoyl-CoA_hyd/isom_CS"/>
</dbReference>
<comment type="similarity">
    <text evidence="1">Belongs to the enoyl-CoA hydratase/isomerase family.</text>
</comment>
<reference evidence="2" key="1">
    <citation type="submission" date="2016-10" db="EMBL/GenBank/DDBJ databases">
        <title>Sequence of Gallionella enrichment culture.</title>
        <authorList>
            <person name="Poehlein A."/>
            <person name="Muehling M."/>
            <person name="Daniel R."/>
        </authorList>
    </citation>
    <scope>NUCLEOTIDE SEQUENCE</scope>
</reference>
<dbReference type="EC" id="4.2.1.100" evidence="2"/>
<keyword evidence="2" id="KW-0456">Lyase</keyword>
<comment type="caution">
    <text evidence="2">The sequence shown here is derived from an EMBL/GenBank/DDBJ whole genome shotgun (WGS) entry which is preliminary data.</text>
</comment>
<dbReference type="SUPFAM" id="SSF52096">
    <property type="entry name" value="ClpP/crotonase"/>
    <property type="match status" value="1"/>
</dbReference>
<dbReference type="AlphaFoldDB" id="A0A1J5R2S3"/>
<organism evidence="2">
    <name type="scientific">mine drainage metagenome</name>
    <dbReference type="NCBI Taxonomy" id="410659"/>
    <lineage>
        <taxon>unclassified sequences</taxon>
        <taxon>metagenomes</taxon>
        <taxon>ecological metagenomes</taxon>
    </lineage>
</organism>
<name>A0A1J5R2S3_9ZZZZ</name>
<dbReference type="PROSITE" id="PS00166">
    <property type="entry name" value="ENOYL_COA_HYDRATASE"/>
    <property type="match status" value="1"/>
</dbReference>
<dbReference type="Pfam" id="PF00378">
    <property type="entry name" value="ECH_1"/>
    <property type="match status" value="1"/>
</dbReference>
<dbReference type="GO" id="GO:0006635">
    <property type="term" value="P:fatty acid beta-oxidation"/>
    <property type="evidence" value="ECO:0007669"/>
    <property type="project" value="TreeGrafter"/>
</dbReference>
<sequence length="257" mass="27994">MTDFKFVEYSISGGLVTIAINRPPYNVLDIATMEELNHALDLAAKEGDAKLVMITGRGEKVFSAGVDVLDHTPDKVVQMIEVFHGILKRLMVFPLPTIAALNGSAMGGGCELAIACDMAVAAEGAKLGQPEIKLGVFPPIAAILMPKTMPLPKVMELLLGGGLIDAKEALGYGLLNKVFPRESFAQDTRAFIEQFLSLSRVALMYTKRAIREASGKPFFEALFTVEQIYLKELMATADAVEGLNSFMEKRKPIWTNK</sequence>
<proteinExistence type="inferred from homology"/>
<dbReference type="PANTHER" id="PTHR11941">
    <property type="entry name" value="ENOYL-COA HYDRATASE-RELATED"/>
    <property type="match status" value="1"/>
</dbReference>
<dbReference type="InterPro" id="IPR001753">
    <property type="entry name" value="Enoyl-CoA_hydra/iso"/>
</dbReference>
<evidence type="ECO:0000313" key="2">
    <source>
        <dbReference type="EMBL" id="OIQ84043.1"/>
    </source>
</evidence>
<dbReference type="GO" id="GO:0018823">
    <property type="term" value="F:cyclohexa-1,5-dienecarbonyl-CoA hydratase activity"/>
    <property type="evidence" value="ECO:0007669"/>
    <property type="project" value="UniProtKB-EC"/>
</dbReference>
<dbReference type="EMBL" id="MLJW01000650">
    <property type="protein sequence ID" value="OIQ84043.1"/>
    <property type="molecule type" value="Genomic_DNA"/>
</dbReference>
<dbReference type="InterPro" id="IPR029045">
    <property type="entry name" value="ClpP/crotonase-like_dom_sf"/>
</dbReference>
<dbReference type="CDD" id="cd06558">
    <property type="entry name" value="crotonase-like"/>
    <property type="match status" value="1"/>
</dbReference>
<evidence type="ECO:0000256" key="1">
    <source>
        <dbReference type="ARBA" id="ARBA00005254"/>
    </source>
</evidence>